<protein>
    <submittedName>
        <fullName evidence="2">Uncharacterized protein</fullName>
    </submittedName>
</protein>
<keyword evidence="1" id="KW-1133">Transmembrane helix</keyword>
<keyword evidence="1" id="KW-0472">Membrane</keyword>
<reference evidence="2 3" key="1">
    <citation type="submission" date="2019-11" db="EMBL/GenBank/DDBJ databases">
        <title>Genome analysis of Rhizobacterium cereale a novel genus and species isolated from maize roots in North Spain.</title>
        <authorList>
            <person name="Menendez E."/>
            <person name="Flores-Felix J.D."/>
            <person name="Ramirez-Bahena M.-H."/>
            <person name="Igual J.M."/>
            <person name="Garcia-Fraile P."/>
            <person name="Peix A."/>
            <person name="Velazquez E."/>
        </authorList>
    </citation>
    <scope>NUCLEOTIDE SEQUENCE [LARGE SCALE GENOMIC DNA]</scope>
    <source>
        <strain evidence="2 3">RZME27</strain>
    </source>
</reference>
<evidence type="ECO:0000256" key="1">
    <source>
        <dbReference type="SAM" id="Phobius"/>
    </source>
</evidence>
<gene>
    <name evidence="2" type="ORF">GAO09_06720</name>
</gene>
<sequence>MSPDGPAGKSVITLLALAAAVVLIGAVIYMMWMPSAAPPEAQPSPHAIDQAG</sequence>
<dbReference type="AlphaFoldDB" id="A0A6A8A429"/>
<dbReference type="Proteomes" id="UP000435138">
    <property type="component" value="Unassembled WGS sequence"/>
</dbReference>
<evidence type="ECO:0000313" key="3">
    <source>
        <dbReference type="Proteomes" id="UP000435138"/>
    </source>
</evidence>
<name>A0A6A8A429_9HYPH</name>
<evidence type="ECO:0000313" key="2">
    <source>
        <dbReference type="EMBL" id="MQY45753.1"/>
    </source>
</evidence>
<organism evidence="2 3">
    <name type="scientific">Endobacterium cereale</name>
    <dbReference type="NCBI Taxonomy" id="2663029"/>
    <lineage>
        <taxon>Bacteria</taxon>
        <taxon>Pseudomonadati</taxon>
        <taxon>Pseudomonadota</taxon>
        <taxon>Alphaproteobacteria</taxon>
        <taxon>Hyphomicrobiales</taxon>
        <taxon>Rhizobiaceae</taxon>
        <taxon>Endobacterium</taxon>
    </lineage>
</organism>
<dbReference type="RefSeq" id="WP_153353277.1">
    <property type="nucleotide sequence ID" value="NZ_WIXI01000037.1"/>
</dbReference>
<keyword evidence="3" id="KW-1185">Reference proteome</keyword>
<keyword evidence="1" id="KW-0812">Transmembrane</keyword>
<dbReference type="EMBL" id="WIXI01000037">
    <property type="protein sequence ID" value="MQY45753.1"/>
    <property type="molecule type" value="Genomic_DNA"/>
</dbReference>
<feature type="transmembrane region" description="Helical" evidence="1">
    <location>
        <begin position="12"/>
        <end position="32"/>
    </location>
</feature>
<proteinExistence type="predicted"/>
<comment type="caution">
    <text evidence="2">The sequence shown here is derived from an EMBL/GenBank/DDBJ whole genome shotgun (WGS) entry which is preliminary data.</text>
</comment>
<accession>A0A6A8A429</accession>